<feature type="compositionally biased region" description="Basic and acidic residues" evidence="1">
    <location>
        <begin position="22"/>
        <end position="34"/>
    </location>
</feature>
<comment type="caution">
    <text evidence="3">The sequence shown here is derived from an EMBL/GenBank/DDBJ whole genome shotgun (WGS) entry which is preliminary data.</text>
</comment>
<proteinExistence type="predicted"/>
<sequence length="215" mass="24631">MFSKEQEEPNYQLLQDNSSQNDLDKQQKIRDSSQERKCQNRLQYSIWQLVASIFIIGFAIILTLHLQLIHKVYPPPLHCGSSVEEAVSRGCKWDLLSKYWLPAECSRVGSEEYVNNEWNYYTTKEGGETLNDISGRVGSDNDAWWSTEKEHSTHCAYLLVRMGHVLATSSRADNALRNFKHTKHCAMFLLDRALMSPTVNNITTRGRSITKLGSC</sequence>
<protein>
    <submittedName>
        <fullName evidence="3">Uncharacterized protein</fullName>
    </submittedName>
</protein>
<evidence type="ECO:0000313" key="3">
    <source>
        <dbReference type="EMBL" id="KAF4624271.1"/>
    </source>
</evidence>
<dbReference type="Proteomes" id="UP000566819">
    <property type="component" value="Unassembled WGS sequence"/>
</dbReference>
<evidence type="ECO:0000313" key="4">
    <source>
        <dbReference type="Proteomes" id="UP000566819"/>
    </source>
</evidence>
<keyword evidence="2" id="KW-0472">Membrane</keyword>
<name>A0A8H4R7N6_9HELO</name>
<feature type="region of interest" description="Disordered" evidence="1">
    <location>
        <begin position="1"/>
        <end position="34"/>
    </location>
</feature>
<organism evidence="3 4">
    <name type="scientific">Cudoniella acicularis</name>
    <dbReference type="NCBI Taxonomy" id="354080"/>
    <lineage>
        <taxon>Eukaryota</taxon>
        <taxon>Fungi</taxon>
        <taxon>Dikarya</taxon>
        <taxon>Ascomycota</taxon>
        <taxon>Pezizomycotina</taxon>
        <taxon>Leotiomycetes</taxon>
        <taxon>Helotiales</taxon>
        <taxon>Tricladiaceae</taxon>
        <taxon>Cudoniella</taxon>
    </lineage>
</organism>
<dbReference type="PANTHER" id="PTHR35896">
    <property type="entry name" value="IG-LIKE DOMAIN-CONTAINING PROTEIN"/>
    <property type="match status" value="1"/>
</dbReference>
<reference evidence="3 4" key="1">
    <citation type="submission" date="2020-03" db="EMBL/GenBank/DDBJ databases">
        <title>Draft Genome Sequence of Cudoniella acicularis.</title>
        <authorList>
            <person name="Buettner E."/>
            <person name="Kellner H."/>
        </authorList>
    </citation>
    <scope>NUCLEOTIDE SEQUENCE [LARGE SCALE GENOMIC DNA]</scope>
    <source>
        <strain evidence="3 4">DSM 108380</strain>
    </source>
</reference>
<keyword evidence="4" id="KW-1185">Reference proteome</keyword>
<evidence type="ECO:0000256" key="1">
    <source>
        <dbReference type="SAM" id="MobiDB-lite"/>
    </source>
</evidence>
<evidence type="ECO:0000256" key="2">
    <source>
        <dbReference type="SAM" id="Phobius"/>
    </source>
</evidence>
<gene>
    <name evidence="3" type="ORF">G7Y89_g13901</name>
</gene>
<keyword evidence="2" id="KW-1133">Transmembrane helix</keyword>
<dbReference type="OrthoDB" id="3501153at2759"/>
<dbReference type="EMBL" id="JAAMPI010001712">
    <property type="protein sequence ID" value="KAF4624271.1"/>
    <property type="molecule type" value="Genomic_DNA"/>
</dbReference>
<dbReference type="InterPro" id="IPR053008">
    <property type="entry name" value="Phomopsin_biosynth_assoc"/>
</dbReference>
<dbReference type="AlphaFoldDB" id="A0A8H4R7N6"/>
<dbReference type="PANTHER" id="PTHR35896:SF3">
    <property type="entry name" value="MAJOR FACILITATOR SUPERFAMILY TRANSPORTER"/>
    <property type="match status" value="1"/>
</dbReference>
<accession>A0A8H4R7N6</accession>
<feature type="transmembrane region" description="Helical" evidence="2">
    <location>
        <begin position="46"/>
        <end position="66"/>
    </location>
</feature>
<keyword evidence="2" id="KW-0812">Transmembrane</keyword>
<feature type="compositionally biased region" description="Polar residues" evidence="1">
    <location>
        <begin position="12"/>
        <end position="21"/>
    </location>
</feature>